<evidence type="ECO:0000313" key="8">
    <source>
        <dbReference type="Proteomes" id="UP001431656"/>
    </source>
</evidence>
<feature type="transmembrane region" description="Helical" evidence="6">
    <location>
        <begin position="42"/>
        <end position="64"/>
    </location>
</feature>
<evidence type="ECO:0000256" key="6">
    <source>
        <dbReference type="SAM" id="Phobius"/>
    </source>
</evidence>
<feature type="transmembrane region" description="Helical" evidence="6">
    <location>
        <begin position="352"/>
        <end position="371"/>
    </location>
</feature>
<dbReference type="PANTHER" id="PTHR23513:SF6">
    <property type="entry name" value="MAJOR FACILITATOR SUPERFAMILY ASSOCIATED DOMAIN-CONTAINING PROTEIN"/>
    <property type="match status" value="1"/>
</dbReference>
<evidence type="ECO:0000256" key="3">
    <source>
        <dbReference type="ARBA" id="ARBA00022692"/>
    </source>
</evidence>
<keyword evidence="5 6" id="KW-0472">Membrane</keyword>
<feature type="transmembrane region" description="Helical" evidence="6">
    <location>
        <begin position="224"/>
        <end position="244"/>
    </location>
</feature>
<evidence type="ECO:0000256" key="1">
    <source>
        <dbReference type="ARBA" id="ARBA00004651"/>
    </source>
</evidence>
<keyword evidence="8" id="KW-1185">Reference proteome</keyword>
<dbReference type="GO" id="GO:0022857">
    <property type="term" value="F:transmembrane transporter activity"/>
    <property type="evidence" value="ECO:0007669"/>
    <property type="project" value="InterPro"/>
</dbReference>
<dbReference type="PANTHER" id="PTHR23513">
    <property type="entry name" value="INTEGRAL MEMBRANE EFFLUX PROTEIN-RELATED"/>
    <property type="match status" value="1"/>
</dbReference>
<evidence type="ECO:0000256" key="4">
    <source>
        <dbReference type="ARBA" id="ARBA00022989"/>
    </source>
</evidence>
<dbReference type="CDD" id="cd06173">
    <property type="entry name" value="MFS_MefA_like"/>
    <property type="match status" value="1"/>
</dbReference>
<dbReference type="Proteomes" id="UP001431656">
    <property type="component" value="Chromosome"/>
</dbReference>
<dbReference type="AlphaFoldDB" id="A0AAN0MFA4"/>
<protein>
    <submittedName>
        <fullName evidence="7">MFS transporter</fullName>
    </submittedName>
</protein>
<dbReference type="RefSeq" id="WP_286267626.1">
    <property type="nucleotide sequence ID" value="NZ_AP028056.1"/>
</dbReference>
<feature type="transmembrane region" description="Helical" evidence="6">
    <location>
        <begin position="101"/>
        <end position="127"/>
    </location>
</feature>
<comment type="subcellular location">
    <subcellularLocation>
        <location evidence="1">Cell membrane</location>
        <topology evidence="1">Multi-pass membrane protein</topology>
    </subcellularLocation>
</comment>
<keyword evidence="2" id="KW-1003">Cell membrane</keyword>
<evidence type="ECO:0000313" key="7">
    <source>
        <dbReference type="EMBL" id="BEH01422.1"/>
    </source>
</evidence>
<name>A0AAN0MFA4_9ACTN</name>
<feature type="transmembrane region" description="Helical" evidence="6">
    <location>
        <begin position="377"/>
        <end position="401"/>
    </location>
</feature>
<dbReference type="InterPro" id="IPR036259">
    <property type="entry name" value="MFS_trans_sf"/>
</dbReference>
<gene>
    <name evidence="7" type="ORF">brsh051_07030</name>
</gene>
<dbReference type="InterPro" id="IPR011701">
    <property type="entry name" value="MFS"/>
</dbReference>
<feature type="transmembrane region" description="Helical" evidence="6">
    <location>
        <begin position="314"/>
        <end position="332"/>
    </location>
</feature>
<feature type="transmembrane region" description="Helical" evidence="6">
    <location>
        <begin position="12"/>
        <end position="36"/>
    </location>
</feature>
<organism evidence="7 8">
    <name type="scientific">Brooklawnia propionicigenes</name>
    <dbReference type="NCBI Taxonomy" id="3041175"/>
    <lineage>
        <taxon>Bacteria</taxon>
        <taxon>Bacillati</taxon>
        <taxon>Actinomycetota</taxon>
        <taxon>Actinomycetes</taxon>
        <taxon>Propionibacteriales</taxon>
        <taxon>Propionibacteriaceae</taxon>
        <taxon>Brooklawnia</taxon>
    </lineage>
</organism>
<evidence type="ECO:0000256" key="2">
    <source>
        <dbReference type="ARBA" id="ARBA00022475"/>
    </source>
</evidence>
<proteinExistence type="predicted"/>
<dbReference type="EMBL" id="AP028056">
    <property type="protein sequence ID" value="BEH01422.1"/>
    <property type="molecule type" value="Genomic_DNA"/>
</dbReference>
<reference evidence="7" key="1">
    <citation type="journal article" date="2024" name="Int. J. Syst. Evol. Microbiol.">
        <title>Brooklawnia propionicigenes sp. nov., a facultatively anaerobic, propionate-producing bacterium isolated from a methanogenic reactor treating waste from cattle farms.</title>
        <authorList>
            <person name="Akita Y."/>
            <person name="Ueki A."/>
            <person name="Tonouchi A."/>
            <person name="Sugawara Y."/>
            <person name="Honma S."/>
            <person name="Kaku N."/>
            <person name="Ueki K."/>
        </authorList>
    </citation>
    <scope>NUCLEOTIDE SEQUENCE</scope>
    <source>
        <strain evidence="7">SH051</strain>
    </source>
</reference>
<evidence type="ECO:0000256" key="5">
    <source>
        <dbReference type="ARBA" id="ARBA00023136"/>
    </source>
</evidence>
<keyword evidence="4 6" id="KW-1133">Transmembrane helix</keyword>
<feature type="transmembrane region" description="Helical" evidence="6">
    <location>
        <begin position="256"/>
        <end position="275"/>
    </location>
</feature>
<dbReference type="Pfam" id="PF07690">
    <property type="entry name" value="MFS_1"/>
    <property type="match status" value="1"/>
</dbReference>
<accession>A0AAN0MFA4</accession>
<dbReference type="SUPFAM" id="SSF103473">
    <property type="entry name" value="MFS general substrate transporter"/>
    <property type="match status" value="1"/>
</dbReference>
<keyword evidence="3 6" id="KW-0812">Transmembrane</keyword>
<feature type="transmembrane region" description="Helical" evidence="6">
    <location>
        <begin position="287"/>
        <end position="308"/>
    </location>
</feature>
<dbReference type="Gene3D" id="1.20.1250.20">
    <property type="entry name" value="MFS general substrate transporter like domains"/>
    <property type="match status" value="1"/>
</dbReference>
<sequence length="421" mass="44097">MLRVLRNQIYRRLFTAQIVALLGTGLATVALGLLAYDVAGGHASLVLGGIFTVKMIAYVFVAPLTSAALVRLPRRTVMVASDLLRLVVALCLPFADQVGQIFVLVFVLQAASATFTPTFQAVIPLVLPDEDDYTQALSLSRLAYDLESIVSPMLAALLLLVVHSNALFFGTALGFAASAMLVLSTALPASPGLTSADDGPQLPFGIRARAGIMHFVHRPGLRPILALNFVAAAAMSLVLVQTVVIVRSQLGLDESMVAVFLAINGAGSMTAALAIPRVLRTVDERTIMLPAAGILAALTALAGVVLLISAGPTQFGMLAVLWFVMGLAWSAVETPIGRIIRRETPSDQLSAVFAAQFSLSHACWLISYPLAGALGLAGLPTAAFVLAGLAAAAAVLASLLWRAEPQLRTLEVMRADTAEGP</sequence>
<dbReference type="KEGG" id="broo:brsh051_07030"/>
<dbReference type="GO" id="GO:0005886">
    <property type="term" value="C:plasma membrane"/>
    <property type="evidence" value="ECO:0007669"/>
    <property type="project" value="UniProtKB-SubCell"/>
</dbReference>